<keyword evidence="4" id="KW-1185">Reference proteome</keyword>
<evidence type="ECO:0000313" key="4">
    <source>
        <dbReference type="Proteomes" id="UP000199556"/>
    </source>
</evidence>
<proteinExistence type="predicted"/>
<dbReference type="GO" id="GO:0009269">
    <property type="term" value="P:response to desiccation"/>
    <property type="evidence" value="ECO:0007669"/>
    <property type="project" value="InterPro"/>
</dbReference>
<dbReference type="InterPro" id="IPR004864">
    <property type="entry name" value="LEA_2"/>
</dbReference>
<feature type="domain" description="Water stress and hypersensitive response" evidence="2">
    <location>
        <begin position="32"/>
        <end position="151"/>
    </location>
</feature>
<dbReference type="OrthoDB" id="6196336at2"/>
<protein>
    <submittedName>
        <fullName evidence="3">LEA14-like dessication related protein</fullName>
    </submittedName>
</protein>
<dbReference type="Proteomes" id="UP000199556">
    <property type="component" value="Unassembled WGS sequence"/>
</dbReference>
<accession>A0A1I4QQ78</accession>
<dbReference type="PROSITE" id="PS51257">
    <property type="entry name" value="PROKAR_LIPOPROTEIN"/>
    <property type="match status" value="1"/>
</dbReference>
<dbReference type="SMART" id="SM00769">
    <property type="entry name" value="WHy"/>
    <property type="match status" value="1"/>
</dbReference>
<evidence type="ECO:0000313" key="3">
    <source>
        <dbReference type="EMBL" id="SFM42242.1"/>
    </source>
</evidence>
<dbReference type="EMBL" id="FOUO01000005">
    <property type="protein sequence ID" value="SFM42242.1"/>
    <property type="molecule type" value="Genomic_DNA"/>
</dbReference>
<dbReference type="RefSeq" id="WP_090484246.1">
    <property type="nucleotide sequence ID" value="NZ_FOUO01000005.1"/>
</dbReference>
<dbReference type="Pfam" id="PF03168">
    <property type="entry name" value="LEA_2"/>
    <property type="match status" value="1"/>
</dbReference>
<gene>
    <name evidence="3" type="ORF">SAMN05421721_10565</name>
</gene>
<sequence>MTPSRRAFLAAAAALILSGCAALQTTLEQPSVSLESVRVIPGQGMAPRFAFGLRVVNPNPVSLPLKGMSYTMDLEGHRLLNGVARDLETVPAYGESRFEVEAGVDLLGGLKLFNDLLRQTRGDTLDYTVRARLDAGGLGRVLTVEDRGELPLSDLRGR</sequence>
<evidence type="ECO:0000259" key="2">
    <source>
        <dbReference type="SMART" id="SM00769"/>
    </source>
</evidence>
<feature type="chain" id="PRO_5011550024" evidence="1">
    <location>
        <begin position="22"/>
        <end position="158"/>
    </location>
</feature>
<dbReference type="Gene3D" id="2.60.40.1820">
    <property type="match status" value="1"/>
</dbReference>
<name>A0A1I4QQ78_ECTMO</name>
<dbReference type="STRING" id="195064.SAMN05421721_10565"/>
<dbReference type="SUPFAM" id="SSF117070">
    <property type="entry name" value="LEA14-like"/>
    <property type="match status" value="1"/>
</dbReference>
<dbReference type="AlphaFoldDB" id="A0A1I4QQ78"/>
<evidence type="ECO:0000256" key="1">
    <source>
        <dbReference type="SAM" id="SignalP"/>
    </source>
</evidence>
<organism evidence="3 4">
    <name type="scientific">Ectothiorhodospira mobilis</name>
    <dbReference type="NCBI Taxonomy" id="195064"/>
    <lineage>
        <taxon>Bacteria</taxon>
        <taxon>Pseudomonadati</taxon>
        <taxon>Pseudomonadota</taxon>
        <taxon>Gammaproteobacteria</taxon>
        <taxon>Chromatiales</taxon>
        <taxon>Ectothiorhodospiraceae</taxon>
        <taxon>Ectothiorhodospira</taxon>
    </lineage>
</organism>
<keyword evidence="1" id="KW-0732">Signal</keyword>
<feature type="signal peptide" evidence="1">
    <location>
        <begin position="1"/>
        <end position="21"/>
    </location>
</feature>
<dbReference type="InterPro" id="IPR013990">
    <property type="entry name" value="WHy-dom"/>
</dbReference>
<reference evidence="3 4" key="1">
    <citation type="submission" date="2016-10" db="EMBL/GenBank/DDBJ databases">
        <authorList>
            <person name="de Groot N.N."/>
        </authorList>
    </citation>
    <scope>NUCLEOTIDE SEQUENCE [LARGE SCALE GENOMIC DNA]</scope>
    <source>
        <strain evidence="3 4">DSM 4180</strain>
    </source>
</reference>